<evidence type="ECO:0000313" key="2">
    <source>
        <dbReference type="Proteomes" id="UP000199397"/>
    </source>
</evidence>
<accession>A0A1H4GIS9</accession>
<dbReference type="EMBL" id="FNQP01000034">
    <property type="protein sequence ID" value="SEB09407.1"/>
    <property type="molecule type" value="Genomic_DNA"/>
</dbReference>
<dbReference type="AlphaFoldDB" id="A0A1H4GIS9"/>
<dbReference type="OrthoDB" id="5770604at2"/>
<sequence>MTATATTQISAYISEETKGQIESYVKRRGVTKAFMIESALQHFLQALREIPEDVIIPARLIITETSMLQLADRLESAEEPTPALRALMAGGGDARCLGRAS</sequence>
<organism evidence="1 2">
    <name type="scientific">Thiothrix caldifontis</name>
    <dbReference type="NCBI Taxonomy" id="525918"/>
    <lineage>
        <taxon>Bacteria</taxon>
        <taxon>Pseudomonadati</taxon>
        <taxon>Pseudomonadota</taxon>
        <taxon>Gammaproteobacteria</taxon>
        <taxon>Thiotrichales</taxon>
        <taxon>Thiotrichaceae</taxon>
        <taxon>Thiothrix</taxon>
    </lineage>
</organism>
<dbReference type="Proteomes" id="UP000199397">
    <property type="component" value="Unassembled WGS sequence"/>
</dbReference>
<proteinExistence type="predicted"/>
<keyword evidence="2" id="KW-1185">Reference proteome</keyword>
<dbReference type="RefSeq" id="WP_093070748.1">
    <property type="nucleotide sequence ID" value="NZ_FNQP01000034.1"/>
</dbReference>
<name>A0A1H4GIS9_9GAMM</name>
<reference evidence="1 2" key="1">
    <citation type="submission" date="2016-10" db="EMBL/GenBank/DDBJ databases">
        <authorList>
            <person name="de Groot N.N."/>
        </authorList>
    </citation>
    <scope>NUCLEOTIDE SEQUENCE [LARGE SCALE GENOMIC DNA]</scope>
    <source>
        <strain evidence="1 2">DSM 21228</strain>
    </source>
</reference>
<protein>
    <submittedName>
        <fullName evidence="1">Uncharacterized conserved protein, DUF1778 family</fullName>
    </submittedName>
</protein>
<dbReference type="STRING" id="525918.SAMN05660964_03519"/>
<evidence type="ECO:0000313" key="1">
    <source>
        <dbReference type="EMBL" id="SEB09407.1"/>
    </source>
</evidence>
<gene>
    <name evidence="1" type="ORF">SAMN05660964_03519</name>
</gene>